<evidence type="ECO:0000256" key="1">
    <source>
        <dbReference type="ARBA" id="ARBA00004141"/>
    </source>
</evidence>
<feature type="transmembrane region" description="Helical" evidence="9">
    <location>
        <begin position="407"/>
        <end position="428"/>
    </location>
</feature>
<evidence type="ECO:0000256" key="3">
    <source>
        <dbReference type="ARBA" id="ARBA00022692"/>
    </source>
</evidence>
<proteinExistence type="inferred from homology"/>
<dbReference type="SUPFAM" id="SSF103473">
    <property type="entry name" value="MFS general substrate transporter"/>
    <property type="match status" value="1"/>
</dbReference>
<dbReference type="Proteomes" id="UP000318571">
    <property type="component" value="Chromosome 10"/>
</dbReference>
<evidence type="ECO:0000256" key="4">
    <source>
        <dbReference type="ARBA" id="ARBA00022989"/>
    </source>
</evidence>
<protein>
    <recommendedName>
        <fullName evidence="7">UNC93-like protein MFSD11</fullName>
    </recommendedName>
    <alternativeName>
        <fullName evidence="8">Major facilitator superfamily domain-containing protein 11</fullName>
    </alternativeName>
</protein>
<dbReference type="InterPro" id="IPR010291">
    <property type="entry name" value="Ion_channel_UNC-93"/>
</dbReference>
<evidence type="ECO:0000256" key="7">
    <source>
        <dbReference type="ARBA" id="ARBA00040302"/>
    </source>
</evidence>
<comment type="similarity">
    <text evidence="2">Belongs to the unc-93 family.</text>
</comment>
<dbReference type="AlphaFoldDB" id="A0A553NB26"/>
<dbReference type="OrthoDB" id="196103at2759"/>
<name>A0A553NB26_TIGCA</name>
<comment type="subcellular location">
    <subcellularLocation>
        <location evidence="1">Membrane</location>
        <topology evidence="1">Multi-pass membrane protein</topology>
    </subcellularLocation>
</comment>
<feature type="transmembrane region" description="Helical" evidence="9">
    <location>
        <begin position="115"/>
        <end position="138"/>
    </location>
</feature>
<evidence type="ECO:0000256" key="9">
    <source>
        <dbReference type="SAM" id="Phobius"/>
    </source>
</evidence>
<keyword evidence="11" id="KW-1185">Reference proteome</keyword>
<keyword evidence="4 9" id="KW-1133">Transmembrane helix</keyword>
<evidence type="ECO:0000256" key="5">
    <source>
        <dbReference type="ARBA" id="ARBA00023136"/>
    </source>
</evidence>
<dbReference type="OMA" id="QFQDKTH"/>
<feature type="transmembrane region" description="Helical" evidence="9">
    <location>
        <begin position="308"/>
        <end position="327"/>
    </location>
</feature>
<feature type="transmembrane region" description="Helical" evidence="9">
    <location>
        <begin position="183"/>
        <end position="204"/>
    </location>
</feature>
<reference evidence="10 11" key="1">
    <citation type="journal article" date="2018" name="Nat. Ecol. Evol.">
        <title>Genomic signatures of mitonuclear coevolution across populations of Tigriopus californicus.</title>
        <authorList>
            <person name="Barreto F.S."/>
            <person name="Watson E.T."/>
            <person name="Lima T.G."/>
            <person name="Willett C.S."/>
            <person name="Edmands S."/>
            <person name="Li W."/>
            <person name="Burton R.S."/>
        </authorList>
    </citation>
    <scope>NUCLEOTIDE SEQUENCE [LARGE SCALE GENOMIC DNA]</scope>
    <source>
        <strain evidence="10 11">San Diego</strain>
    </source>
</reference>
<evidence type="ECO:0000256" key="8">
    <source>
        <dbReference type="ARBA" id="ARBA00041910"/>
    </source>
</evidence>
<keyword evidence="5 9" id="KW-0472">Membrane</keyword>
<keyword evidence="3 9" id="KW-0812">Transmembrane</keyword>
<gene>
    <name evidence="10" type="ORF">TCAL_11960</name>
</gene>
<dbReference type="PANTHER" id="PTHR23294">
    <property type="entry name" value="ET TRANSLATION PRODUCT-RELATED"/>
    <property type="match status" value="1"/>
</dbReference>
<feature type="transmembrane region" description="Helical" evidence="9">
    <location>
        <begin position="90"/>
        <end position="109"/>
    </location>
</feature>
<evidence type="ECO:0000256" key="2">
    <source>
        <dbReference type="ARBA" id="ARBA00009172"/>
    </source>
</evidence>
<evidence type="ECO:0000256" key="6">
    <source>
        <dbReference type="ARBA" id="ARBA00023180"/>
    </source>
</evidence>
<dbReference type="Gene3D" id="1.20.1250.20">
    <property type="entry name" value="MFS general substrate transporter like domains"/>
    <property type="match status" value="1"/>
</dbReference>
<feature type="transmembrane region" description="Helical" evidence="9">
    <location>
        <begin position="57"/>
        <end position="78"/>
    </location>
</feature>
<dbReference type="InterPro" id="IPR051617">
    <property type="entry name" value="UNC-93-like_regulator"/>
</dbReference>
<evidence type="ECO:0000313" key="11">
    <source>
        <dbReference type="Proteomes" id="UP000318571"/>
    </source>
</evidence>
<dbReference type="GO" id="GO:0016020">
    <property type="term" value="C:membrane"/>
    <property type="evidence" value="ECO:0007669"/>
    <property type="project" value="UniProtKB-SubCell"/>
</dbReference>
<feature type="transmembrane region" description="Helical" evidence="9">
    <location>
        <begin position="276"/>
        <end position="296"/>
    </location>
</feature>
<organism evidence="10 11">
    <name type="scientific">Tigriopus californicus</name>
    <name type="common">Marine copepod</name>
    <dbReference type="NCBI Taxonomy" id="6832"/>
    <lineage>
        <taxon>Eukaryota</taxon>
        <taxon>Metazoa</taxon>
        <taxon>Ecdysozoa</taxon>
        <taxon>Arthropoda</taxon>
        <taxon>Crustacea</taxon>
        <taxon>Multicrustacea</taxon>
        <taxon>Hexanauplia</taxon>
        <taxon>Copepoda</taxon>
        <taxon>Harpacticoida</taxon>
        <taxon>Harpacticidae</taxon>
        <taxon>Tigriopus</taxon>
    </lineage>
</organism>
<dbReference type="STRING" id="6832.A0A553NB26"/>
<dbReference type="InterPro" id="IPR036259">
    <property type="entry name" value="MFS_trans_sf"/>
</dbReference>
<comment type="caution">
    <text evidence="10">The sequence shown here is derived from an EMBL/GenBank/DDBJ whole genome shotgun (WGS) entry which is preliminary data.</text>
</comment>
<dbReference type="Pfam" id="PF05978">
    <property type="entry name" value="UNC-93"/>
    <property type="match status" value="1"/>
</dbReference>
<feature type="transmembrane region" description="Helical" evidence="9">
    <location>
        <begin position="380"/>
        <end position="401"/>
    </location>
</feature>
<dbReference type="EMBL" id="VCGU01000458">
    <property type="protein sequence ID" value="TRY62646.1"/>
    <property type="molecule type" value="Genomic_DNA"/>
</dbReference>
<feature type="transmembrane region" description="Helical" evidence="9">
    <location>
        <begin position="236"/>
        <end position="256"/>
    </location>
</feature>
<accession>A0A553NB26</accession>
<evidence type="ECO:0000313" key="10">
    <source>
        <dbReference type="EMBL" id="TRY62646.1"/>
    </source>
</evidence>
<sequence length="460" mass="49930">MKENTTKNVNVFLLGLAFLLLFTAFQTMGNIQSVILEGAKLNETDTGEPNDAFVDGFTGDGFTSLAILYAVSAVCNWFAPSIMVVMGMKFTLFAGALMYTFFIATFFYLNNYLLYFGSAIIGLGAALIWTAQGAFLTVNSDSVTMSRNSGIFWAMLQCSLLIGNTFAFFQFKGKDIIDVDTRLVTVGVLLAVAILGTITFILLLPTPWVTETPGAEADSPLVALKKSFSLFLTKEMVILLPYFFYMGIQLSFWSGVYGPSLAFCKAAFDDPKSLAGLHGILAGAGEISSGLIFGIFGKVTNKVGRFPVVILGTVLQFTSFILMIFNIPNDAPFGDTDSLAIMVPSNKGVALFCSFMLGFGDACYNTQTMSLLGGVYPDRAGPAFAIFKFVQCVAAAVGFLYSNHLELYYQIAISLALGLIGTATFSMIDIRTRRNQANYEVQPELKPELEAKKSIELNVN</sequence>
<feature type="transmembrane region" description="Helical" evidence="9">
    <location>
        <begin position="150"/>
        <end position="171"/>
    </location>
</feature>
<dbReference type="PANTHER" id="PTHR23294:SF0">
    <property type="entry name" value="UNC93-LIKE PROTEIN MFSD11"/>
    <property type="match status" value="1"/>
</dbReference>
<feature type="transmembrane region" description="Helical" evidence="9">
    <location>
        <begin position="339"/>
        <end position="359"/>
    </location>
</feature>
<keyword evidence="6" id="KW-0325">Glycoprotein</keyword>